<dbReference type="EMBL" id="KV417318">
    <property type="protein sequence ID" value="KZO91742.1"/>
    <property type="molecule type" value="Genomic_DNA"/>
</dbReference>
<evidence type="ECO:0000313" key="3">
    <source>
        <dbReference type="Proteomes" id="UP000076738"/>
    </source>
</evidence>
<proteinExistence type="predicted"/>
<dbReference type="Proteomes" id="UP000076738">
    <property type="component" value="Unassembled WGS sequence"/>
</dbReference>
<organism evidence="2 3">
    <name type="scientific">Calocera viscosa (strain TUFC12733)</name>
    <dbReference type="NCBI Taxonomy" id="1330018"/>
    <lineage>
        <taxon>Eukaryota</taxon>
        <taxon>Fungi</taxon>
        <taxon>Dikarya</taxon>
        <taxon>Basidiomycota</taxon>
        <taxon>Agaricomycotina</taxon>
        <taxon>Dacrymycetes</taxon>
        <taxon>Dacrymycetales</taxon>
        <taxon>Dacrymycetaceae</taxon>
        <taxon>Calocera</taxon>
    </lineage>
</organism>
<feature type="compositionally biased region" description="Low complexity" evidence="1">
    <location>
        <begin position="1"/>
        <end position="17"/>
    </location>
</feature>
<feature type="region of interest" description="Disordered" evidence="1">
    <location>
        <begin position="1"/>
        <end position="42"/>
    </location>
</feature>
<dbReference type="AlphaFoldDB" id="A0A167HL08"/>
<dbReference type="InterPro" id="IPR046521">
    <property type="entry name" value="DUF6698"/>
</dbReference>
<keyword evidence="3" id="KW-1185">Reference proteome</keyword>
<evidence type="ECO:0000313" key="2">
    <source>
        <dbReference type="EMBL" id="KZO91742.1"/>
    </source>
</evidence>
<sequence length="362" mass="40247">MSDSSSPSSGTLSSPAPIFRTPHSHWGGPGRGPVMPPKRSAAQLACDEEEFYKRKKARADADPLEKLGKHMARTLDLFEAMNPMLEAGLTHEGEDTMFMAEHEPHDTLDVVAKLVEKGRSEARTEDTSKLKGTIYDILKRIFGHDAVKALDRRRKAGRGFHHDLTGRLLTPCEMDWDTDEDRRRLKAGEAGEATSALHFPSFMFGSRYKGSPGHRFKEFMMNDLMLRVALAIFIAPSAATADDVLRSRSNRKGNAELHHMSEMTVPSLAYLALQVRFALSAEETFSKGGQDTFDYSRFYYSVIELLENDLMKTTTARILEWYNARVFPLGKVVEPGLSPTGTAALMLKELEDLAGSSSSEGQ</sequence>
<accession>A0A167HL08</accession>
<protein>
    <submittedName>
        <fullName evidence="2">Uncharacterized protein</fullName>
    </submittedName>
</protein>
<reference evidence="2 3" key="1">
    <citation type="journal article" date="2016" name="Mol. Biol. Evol.">
        <title>Comparative Genomics of Early-Diverging Mushroom-Forming Fungi Provides Insights into the Origins of Lignocellulose Decay Capabilities.</title>
        <authorList>
            <person name="Nagy L.G."/>
            <person name="Riley R."/>
            <person name="Tritt A."/>
            <person name="Adam C."/>
            <person name="Daum C."/>
            <person name="Floudas D."/>
            <person name="Sun H."/>
            <person name="Yadav J.S."/>
            <person name="Pangilinan J."/>
            <person name="Larsson K.H."/>
            <person name="Matsuura K."/>
            <person name="Barry K."/>
            <person name="Labutti K."/>
            <person name="Kuo R."/>
            <person name="Ohm R.A."/>
            <person name="Bhattacharya S.S."/>
            <person name="Shirouzu T."/>
            <person name="Yoshinaga Y."/>
            <person name="Martin F.M."/>
            <person name="Grigoriev I.V."/>
            <person name="Hibbett D.S."/>
        </authorList>
    </citation>
    <scope>NUCLEOTIDE SEQUENCE [LARGE SCALE GENOMIC DNA]</scope>
    <source>
        <strain evidence="2 3">TUFC12733</strain>
    </source>
</reference>
<dbReference type="Pfam" id="PF20414">
    <property type="entry name" value="DUF6698"/>
    <property type="match status" value="1"/>
</dbReference>
<name>A0A167HL08_CALVF</name>
<gene>
    <name evidence="2" type="ORF">CALVIDRAFT_530567</name>
</gene>
<dbReference type="STRING" id="1330018.A0A167HL08"/>
<dbReference type="OrthoDB" id="3160134at2759"/>
<evidence type="ECO:0000256" key="1">
    <source>
        <dbReference type="SAM" id="MobiDB-lite"/>
    </source>
</evidence>